<name>N6U6B3_DENPD</name>
<proteinExistence type="predicted"/>
<evidence type="ECO:0000256" key="4">
    <source>
        <dbReference type="PROSITE-ProRule" id="PRU00176"/>
    </source>
</evidence>
<dbReference type="Pfam" id="PF17780">
    <property type="entry name" value="OCRE"/>
    <property type="match status" value="1"/>
</dbReference>
<dbReference type="PROSITE" id="PS50174">
    <property type="entry name" value="G_PATCH"/>
    <property type="match status" value="1"/>
</dbReference>
<dbReference type="Gene3D" id="4.10.1060.10">
    <property type="entry name" value="Zinc finger, RanBP2-type"/>
    <property type="match status" value="1"/>
</dbReference>
<evidence type="ECO:0000256" key="5">
    <source>
        <dbReference type="SAM" id="MobiDB-lite"/>
    </source>
</evidence>
<dbReference type="EMBL" id="KB632384">
    <property type="protein sequence ID" value="ERL94213.1"/>
    <property type="molecule type" value="Genomic_DNA"/>
</dbReference>
<feature type="compositionally biased region" description="Basic and acidic residues" evidence="5">
    <location>
        <begin position="51"/>
        <end position="81"/>
    </location>
</feature>
<dbReference type="SMART" id="SM00360">
    <property type="entry name" value="RRM"/>
    <property type="match status" value="2"/>
</dbReference>
<dbReference type="InterPro" id="IPR000467">
    <property type="entry name" value="G_patch_dom"/>
</dbReference>
<feature type="region of interest" description="Disordered" evidence="5">
    <location>
        <begin position="1"/>
        <end position="174"/>
    </location>
</feature>
<sequence length="911" mass="104031">MERLWYSPPRRSMSISPEPHRRNSRSKSRSPGHYTNNRKHNGYNNHIKRVNKYEKVVEDRLRHGSDYDSDREHRREPSYEKKKSRSRSPSYDYRDRDRERDRRHHRTRERDRERDYHRSRRRSWSNDSRWERDERKARDRERYRDDDRESDSERSPNRAVIGASGSEIIGYKSQPPNNTIMIRGLAQHITENDIRQDIIQGGLMPKDIRLIRKKATGTSRGFAFVEFATLNEAVRWMEMKQGVLMLQDHYRAIMQFSIPKDTNLIEKPPPHKASADWFCIKASFVVGLQYQEMFQLDFIYFQCGAQNFRRRDNCFKCHASRTESEEGGSGSDETCSYTTKTLLLRNLDALTTEDSVMSVLNILVPELVKSISAVCIGRDPLTSTSRGICYLGTESTIDALAIFGALNGLQNPLTIDGKTVILSYCKYNMGDTKKAYSQADHAAFPNASIPQNYAMTDVDSLAEYAARRYAKSADEYMHYIEYYREYFTQQISAGNSITLHNENQMDSANAAAAVAQSAIQQMHATKTYYDNTHMQIPTGTDGKRYPIPDSSSYVYDKSTGYQYDSSTGLYYDPNSTYYWNSVIQKYLFWDNDKCTYLLAPSYNSFNSSSTSTSSGSCNSDEKGKNPSTINSKPSVEKQDKVKVAKKIAKDMERWAKTLNQKKEITTCRSISEGNLLFNSASADIGFSVLEKKATVLAPSAPMFKNDEADIPEAPKPPLVAPYGESESSGEEDEESLLDFRKLICNLCKRQLGSAEALQKHVKMSALHKQNLEARRKKKSEDNPSKIVYRDRAKERRMKYGDPDEPQPSKLKEKYLKALNTDIPTASASVMEPIGAENVGNKLLQKMGWTEGQGLGKSNQGRTTIIQAEQYGNSVGLGNKLAGYTAGESYKDCVKKMMYARYQELTERETSN</sequence>
<feature type="domain" description="RRM" evidence="6">
    <location>
        <begin position="178"/>
        <end position="259"/>
    </location>
</feature>
<accession>N6U6B3</accession>
<dbReference type="InterPro" id="IPR035979">
    <property type="entry name" value="RBD_domain_sf"/>
</dbReference>
<dbReference type="InterPro" id="IPR012677">
    <property type="entry name" value="Nucleotide-bd_a/b_plait_sf"/>
</dbReference>
<organism evidence="8">
    <name type="scientific">Dendroctonus ponderosae</name>
    <name type="common">Mountain pine beetle</name>
    <dbReference type="NCBI Taxonomy" id="77166"/>
    <lineage>
        <taxon>Eukaryota</taxon>
        <taxon>Metazoa</taxon>
        <taxon>Ecdysozoa</taxon>
        <taxon>Arthropoda</taxon>
        <taxon>Hexapoda</taxon>
        <taxon>Insecta</taxon>
        <taxon>Pterygota</taxon>
        <taxon>Neoptera</taxon>
        <taxon>Endopterygota</taxon>
        <taxon>Coleoptera</taxon>
        <taxon>Polyphaga</taxon>
        <taxon>Cucujiformia</taxon>
        <taxon>Curculionidae</taxon>
        <taxon>Scolytinae</taxon>
        <taxon>Dendroctonus</taxon>
    </lineage>
</organism>
<feature type="compositionally biased region" description="Basic and acidic residues" evidence="5">
    <location>
        <begin position="128"/>
        <end position="156"/>
    </location>
</feature>
<feature type="compositionally biased region" description="Low complexity" evidence="5">
    <location>
        <begin position="605"/>
        <end position="618"/>
    </location>
</feature>
<dbReference type="HOGENOM" id="CLU_010527_0_0_1"/>
<dbReference type="GO" id="GO:0000398">
    <property type="term" value="P:mRNA splicing, via spliceosome"/>
    <property type="evidence" value="ECO:0007669"/>
    <property type="project" value="TreeGrafter"/>
</dbReference>
<keyword evidence="3" id="KW-0539">Nucleus</keyword>
<dbReference type="OrthoDB" id="29221at2759"/>
<dbReference type="GO" id="GO:0003723">
    <property type="term" value="F:RNA binding"/>
    <property type="evidence" value="ECO:0007669"/>
    <property type="project" value="UniProtKB-UniRule"/>
</dbReference>
<gene>
    <name evidence="9" type="ORF">D910_11494</name>
    <name evidence="8" type="ORF">YQE_09055</name>
</gene>
<evidence type="ECO:0000313" key="10">
    <source>
        <dbReference type="Proteomes" id="UP000030742"/>
    </source>
</evidence>
<dbReference type="InterPro" id="IPR000504">
    <property type="entry name" value="RRM_dom"/>
</dbReference>
<comment type="subcellular location">
    <subcellularLocation>
        <location evidence="1">Nucleus</location>
    </subcellularLocation>
</comment>
<feature type="region of interest" description="Disordered" evidence="5">
    <location>
        <begin position="605"/>
        <end position="641"/>
    </location>
</feature>
<dbReference type="Pfam" id="PF00076">
    <property type="entry name" value="RRM_1"/>
    <property type="match status" value="1"/>
</dbReference>
<evidence type="ECO:0000256" key="3">
    <source>
        <dbReference type="ARBA" id="ARBA00023242"/>
    </source>
</evidence>
<evidence type="ECO:0000313" key="8">
    <source>
        <dbReference type="EMBL" id="ENN74082.1"/>
    </source>
</evidence>
<feature type="domain" description="G-patch" evidence="7">
    <location>
        <begin position="835"/>
        <end position="881"/>
    </location>
</feature>
<feature type="region of interest" description="Disordered" evidence="5">
    <location>
        <begin position="769"/>
        <end position="808"/>
    </location>
</feature>
<dbReference type="GO" id="GO:0005634">
    <property type="term" value="C:nucleus"/>
    <property type="evidence" value="ECO:0007669"/>
    <property type="project" value="UniProtKB-SubCell"/>
</dbReference>
<dbReference type="PROSITE" id="PS50102">
    <property type="entry name" value="RRM"/>
    <property type="match status" value="1"/>
</dbReference>
<reference evidence="8 10" key="1">
    <citation type="journal article" date="2013" name="Genome Biol.">
        <title>Draft genome of the mountain pine beetle, Dendroctonus ponderosae Hopkins, a major forest pest.</title>
        <authorList>
            <person name="Keeling C.I."/>
            <person name="Yuen M.M."/>
            <person name="Liao N.Y."/>
            <person name="Docking T.R."/>
            <person name="Chan S.K."/>
            <person name="Taylor G.A."/>
            <person name="Palmquist D.L."/>
            <person name="Jackman S.D."/>
            <person name="Nguyen A."/>
            <person name="Li M."/>
            <person name="Henderson H."/>
            <person name="Janes J.K."/>
            <person name="Zhao Y."/>
            <person name="Pandoh P."/>
            <person name="Moore R."/>
            <person name="Sperling F.A."/>
            <person name="Huber D.P."/>
            <person name="Birol I."/>
            <person name="Jones S.J."/>
            <person name="Bohlmann J."/>
        </authorList>
    </citation>
    <scope>NUCLEOTIDE SEQUENCE</scope>
</reference>
<dbReference type="Pfam" id="PF01585">
    <property type="entry name" value="G-patch"/>
    <property type="match status" value="1"/>
</dbReference>
<dbReference type="CDD" id="cd12313">
    <property type="entry name" value="RRM1_RRM2_RBM5_like"/>
    <property type="match status" value="1"/>
</dbReference>
<evidence type="ECO:0000259" key="6">
    <source>
        <dbReference type="PROSITE" id="PS50102"/>
    </source>
</evidence>
<dbReference type="InterPro" id="IPR041591">
    <property type="entry name" value="OCRE"/>
</dbReference>
<evidence type="ECO:0000256" key="2">
    <source>
        <dbReference type="ARBA" id="ARBA00022884"/>
    </source>
</evidence>
<dbReference type="AlphaFoldDB" id="N6U6B3"/>
<dbReference type="SMART" id="SM00443">
    <property type="entry name" value="G_patch"/>
    <property type="match status" value="1"/>
</dbReference>
<evidence type="ECO:0000256" key="1">
    <source>
        <dbReference type="ARBA" id="ARBA00004123"/>
    </source>
</evidence>
<dbReference type="SUPFAM" id="SSF54928">
    <property type="entry name" value="RNA-binding domain, RBD"/>
    <property type="match status" value="1"/>
</dbReference>
<feature type="compositionally biased region" description="Basic residues" evidence="5">
    <location>
        <begin position="22"/>
        <end position="50"/>
    </location>
</feature>
<feature type="region of interest" description="Disordered" evidence="5">
    <location>
        <begin position="706"/>
        <end position="731"/>
    </location>
</feature>
<dbReference type="STRING" id="77166.N6U6B3"/>
<feature type="non-terminal residue" evidence="8">
    <location>
        <position position="1"/>
    </location>
</feature>
<dbReference type="OMA" id="CESEHER"/>
<evidence type="ECO:0000259" key="7">
    <source>
        <dbReference type="PROSITE" id="PS50174"/>
    </source>
</evidence>
<feature type="compositionally biased region" description="Basic and acidic residues" evidence="5">
    <location>
        <begin position="769"/>
        <end position="801"/>
    </location>
</feature>
<keyword evidence="2 4" id="KW-0694">RNA-binding</keyword>
<dbReference type="PANTHER" id="PTHR13948:SF3">
    <property type="entry name" value="FI21118P1"/>
    <property type="match status" value="1"/>
</dbReference>
<protein>
    <recommendedName>
        <fullName evidence="11">G-patch domain-containing protein</fullName>
    </recommendedName>
</protein>
<dbReference type="EMBL" id="KB741077">
    <property type="protein sequence ID" value="ENN74082.1"/>
    <property type="molecule type" value="Genomic_DNA"/>
</dbReference>
<dbReference type="Proteomes" id="UP000030742">
    <property type="component" value="Unassembled WGS sequence"/>
</dbReference>
<dbReference type="Gene3D" id="3.30.70.330">
    <property type="match status" value="2"/>
</dbReference>
<evidence type="ECO:0008006" key="11">
    <source>
        <dbReference type="Google" id="ProtNLM"/>
    </source>
</evidence>
<evidence type="ECO:0000313" key="9">
    <source>
        <dbReference type="EMBL" id="ERL94213.1"/>
    </source>
</evidence>
<dbReference type="PANTHER" id="PTHR13948">
    <property type="entry name" value="RNA-BINDING PROTEIN"/>
    <property type="match status" value="1"/>
</dbReference>